<evidence type="ECO:0000313" key="8">
    <source>
        <dbReference type="Proteomes" id="UP001597186"/>
    </source>
</evidence>
<dbReference type="PANTHER" id="PTHR13887:SF14">
    <property type="entry name" value="DISULFIDE BOND FORMATION PROTEIN D"/>
    <property type="match status" value="1"/>
</dbReference>
<feature type="chain" id="PRO_5046597432" evidence="5">
    <location>
        <begin position="22"/>
        <end position="249"/>
    </location>
</feature>
<keyword evidence="2" id="KW-0560">Oxidoreductase</keyword>
<gene>
    <name evidence="7" type="ORF">ACFTOW_05235</name>
</gene>
<evidence type="ECO:0000313" key="7">
    <source>
        <dbReference type="EMBL" id="MFD1508800.1"/>
    </source>
</evidence>
<dbReference type="Gene3D" id="3.40.30.10">
    <property type="entry name" value="Glutaredoxin"/>
    <property type="match status" value="1"/>
</dbReference>
<protein>
    <submittedName>
        <fullName evidence="7">DsbA family protein</fullName>
    </submittedName>
</protein>
<dbReference type="PROSITE" id="PS51352">
    <property type="entry name" value="THIOREDOXIN_2"/>
    <property type="match status" value="1"/>
</dbReference>
<evidence type="ECO:0000256" key="1">
    <source>
        <dbReference type="ARBA" id="ARBA00022729"/>
    </source>
</evidence>
<evidence type="ECO:0000256" key="5">
    <source>
        <dbReference type="SAM" id="SignalP"/>
    </source>
</evidence>
<dbReference type="InterPro" id="IPR013766">
    <property type="entry name" value="Thioredoxin_domain"/>
</dbReference>
<feature type="signal peptide" evidence="5">
    <location>
        <begin position="1"/>
        <end position="21"/>
    </location>
</feature>
<dbReference type="InterPro" id="IPR041205">
    <property type="entry name" value="ScsC_N"/>
</dbReference>
<dbReference type="EMBL" id="JBHUDD010000039">
    <property type="protein sequence ID" value="MFD1508800.1"/>
    <property type="molecule type" value="Genomic_DNA"/>
</dbReference>
<accession>A0ABW4EBV8</accession>
<dbReference type="SUPFAM" id="SSF52833">
    <property type="entry name" value="Thioredoxin-like"/>
    <property type="match status" value="1"/>
</dbReference>
<dbReference type="Proteomes" id="UP001597186">
    <property type="component" value="Unassembled WGS sequence"/>
</dbReference>
<dbReference type="InterPro" id="IPR001853">
    <property type="entry name" value="DSBA-like_thioredoxin_dom"/>
</dbReference>
<evidence type="ECO:0000256" key="4">
    <source>
        <dbReference type="ARBA" id="ARBA00023284"/>
    </source>
</evidence>
<keyword evidence="4" id="KW-0676">Redox-active center</keyword>
<dbReference type="PANTHER" id="PTHR13887">
    <property type="entry name" value="GLUTATHIONE S-TRANSFERASE KAPPA"/>
    <property type="match status" value="1"/>
</dbReference>
<keyword evidence="1 5" id="KW-0732">Signal</keyword>
<evidence type="ECO:0000256" key="2">
    <source>
        <dbReference type="ARBA" id="ARBA00023002"/>
    </source>
</evidence>
<dbReference type="InterPro" id="IPR036249">
    <property type="entry name" value="Thioredoxin-like_sf"/>
</dbReference>
<feature type="domain" description="Thioredoxin" evidence="6">
    <location>
        <begin position="61"/>
        <end position="248"/>
    </location>
</feature>
<keyword evidence="3" id="KW-1015">Disulfide bond</keyword>
<proteinExistence type="predicted"/>
<evidence type="ECO:0000259" key="6">
    <source>
        <dbReference type="PROSITE" id="PS51352"/>
    </source>
</evidence>
<dbReference type="Pfam" id="PF01323">
    <property type="entry name" value="DSBA"/>
    <property type="match status" value="1"/>
</dbReference>
<dbReference type="CDD" id="cd03023">
    <property type="entry name" value="DsbA_Com1_like"/>
    <property type="match status" value="1"/>
</dbReference>
<keyword evidence="8" id="KW-1185">Reference proteome</keyword>
<organism evidence="7 8">
    <name type="scientific">Lacimonas salitolerans</name>
    <dbReference type="NCBI Taxonomy" id="1323750"/>
    <lineage>
        <taxon>Bacteria</taxon>
        <taxon>Pseudomonadati</taxon>
        <taxon>Pseudomonadota</taxon>
        <taxon>Alphaproteobacteria</taxon>
        <taxon>Rhodobacterales</taxon>
        <taxon>Paracoccaceae</taxon>
        <taxon>Lacimonas</taxon>
    </lineage>
</organism>
<name>A0ABW4EBV8_9RHOB</name>
<dbReference type="RefSeq" id="WP_379913781.1">
    <property type="nucleotide sequence ID" value="NZ_JBHUDD010000039.1"/>
</dbReference>
<reference evidence="8" key="1">
    <citation type="journal article" date="2019" name="Int. J. Syst. Evol. Microbiol.">
        <title>The Global Catalogue of Microorganisms (GCM) 10K type strain sequencing project: providing services to taxonomists for standard genome sequencing and annotation.</title>
        <authorList>
            <consortium name="The Broad Institute Genomics Platform"/>
            <consortium name="The Broad Institute Genome Sequencing Center for Infectious Disease"/>
            <person name="Wu L."/>
            <person name="Ma J."/>
        </authorList>
    </citation>
    <scope>NUCLEOTIDE SEQUENCE [LARGE SCALE GENOMIC DNA]</scope>
    <source>
        <strain evidence="8">CGMCC 1.12477</strain>
    </source>
</reference>
<dbReference type="Pfam" id="PF18312">
    <property type="entry name" value="ScsC_N"/>
    <property type="match status" value="1"/>
</dbReference>
<evidence type="ECO:0000256" key="3">
    <source>
        <dbReference type="ARBA" id="ARBA00023157"/>
    </source>
</evidence>
<comment type="caution">
    <text evidence="7">The sequence shown here is derived from an EMBL/GenBank/DDBJ whole genome shotgun (WGS) entry which is preliminary data.</text>
</comment>
<sequence length="249" mass="27127">MNRTLAAATLSLAALAAPAGAFDLTQMTEDERTAFRAEIRDYLLENPQVIMEAVAVLEQQQTEQQAQADVDLVRVNAEALFNNSDDWVGGNPDGDVTIVEFMDYRCGYCRQAFAEVEQLLEFDDNIRLVLKEFPILGEQSVMASRFALATKAVAGDEAYKQVHDALMSYTGSIGTGSLTRLAEGLGLDAEAILAGMDAPGVDRIIAENRALAGRLQIQGTPSFVFGEQMVRGYVPIDGMQQLVEQVRAE</sequence>